<evidence type="ECO:0000313" key="3">
    <source>
        <dbReference type="EMBL" id="TVY25827.1"/>
    </source>
</evidence>
<dbReference type="PANTHER" id="PTHR43544">
    <property type="entry name" value="SHORT-CHAIN DEHYDROGENASE/REDUCTASE"/>
    <property type="match status" value="1"/>
</dbReference>
<dbReference type="Gene3D" id="3.40.50.720">
    <property type="entry name" value="NAD(P)-binding Rossmann-like Domain"/>
    <property type="match status" value="1"/>
</dbReference>
<dbReference type="InterPro" id="IPR002347">
    <property type="entry name" value="SDR_fam"/>
</dbReference>
<dbReference type="PRINTS" id="PR00081">
    <property type="entry name" value="GDHRDH"/>
</dbReference>
<dbReference type="Proteomes" id="UP000431533">
    <property type="component" value="Unassembled WGS sequence"/>
</dbReference>
<dbReference type="InterPro" id="IPR036291">
    <property type="entry name" value="NAD(P)-bd_dom_sf"/>
</dbReference>
<accession>A0A8H8TXS0</accession>
<reference evidence="3 4" key="1">
    <citation type="submission" date="2018-05" db="EMBL/GenBank/DDBJ databases">
        <title>Genome sequencing and assembly of the regulated plant pathogen Lachnellula willkommii and related sister species for the development of diagnostic species identification markers.</title>
        <authorList>
            <person name="Giroux E."/>
            <person name="Bilodeau G."/>
        </authorList>
    </citation>
    <scope>NUCLEOTIDE SEQUENCE [LARGE SCALE GENOMIC DNA]</scope>
    <source>
        <strain evidence="3 4">CBS 185.66</strain>
    </source>
</reference>
<sequence length="251" mass="26475">MDSNKTIILITGATAGIGFETASLFATIPSYHTIIGARSVEKGEKAVSEISSKNPQGTISFVLIDVTDDASISAAASTIAKEFGRVDVLINNAGLISHAPSLRAQLRESFETNTIGAAVVSETFTPLLLKSSKAKMINISSGLGSISQTLDPKNPYYKAPVAAYMMSKAGLNMLTAYDYARLGDQGVKVWSFCPGYVVTGLSGTGEKGVQERIARGAKSPKESAEGLLAVVEGKRDADVGKFIRKDGVYGW</sequence>
<dbReference type="AlphaFoldDB" id="A0A8H8TXS0"/>
<evidence type="ECO:0000256" key="2">
    <source>
        <dbReference type="RuleBase" id="RU000363"/>
    </source>
</evidence>
<dbReference type="EMBL" id="QGMH01000084">
    <property type="protein sequence ID" value="TVY25827.1"/>
    <property type="molecule type" value="Genomic_DNA"/>
</dbReference>
<dbReference type="GeneID" id="41986376"/>
<proteinExistence type="inferred from homology"/>
<dbReference type="PANTHER" id="PTHR43544:SF32">
    <property type="entry name" value="CHAIN DEHYDROGENASE, PUTATIVE (AFU_ORTHOLOGUE AFUA_5G01530)-RELATED"/>
    <property type="match status" value="1"/>
</dbReference>
<protein>
    <submittedName>
        <fullName evidence="3">Short-chain dehydrogenase/reductase</fullName>
    </submittedName>
</protein>
<comment type="caution">
    <text evidence="3">The sequence shown here is derived from an EMBL/GenBank/DDBJ whole genome shotgun (WGS) entry which is preliminary data.</text>
</comment>
<name>A0A8H8TXS0_9HELO</name>
<dbReference type="OrthoDB" id="1933717at2759"/>
<comment type="similarity">
    <text evidence="1 2">Belongs to the short-chain dehydrogenases/reductases (SDR) family.</text>
</comment>
<evidence type="ECO:0000256" key="1">
    <source>
        <dbReference type="ARBA" id="ARBA00006484"/>
    </source>
</evidence>
<dbReference type="GO" id="GO:0019748">
    <property type="term" value="P:secondary metabolic process"/>
    <property type="evidence" value="ECO:0007669"/>
    <property type="project" value="TreeGrafter"/>
</dbReference>
<gene>
    <name evidence="3" type="primary">tropE_4</name>
    <name evidence="3" type="ORF">LHYA1_G006178</name>
</gene>
<dbReference type="Pfam" id="PF00106">
    <property type="entry name" value="adh_short"/>
    <property type="match status" value="1"/>
</dbReference>
<dbReference type="GO" id="GO:0005737">
    <property type="term" value="C:cytoplasm"/>
    <property type="evidence" value="ECO:0007669"/>
    <property type="project" value="TreeGrafter"/>
</dbReference>
<dbReference type="GO" id="GO:0016491">
    <property type="term" value="F:oxidoreductase activity"/>
    <property type="evidence" value="ECO:0007669"/>
    <property type="project" value="TreeGrafter"/>
</dbReference>
<evidence type="ECO:0000313" key="4">
    <source>
        <dbReference type="Proteomes" id="UP000431533"/>
    </source>
</evidence>
<keyword evidence="4" id="KW-1185">Reference proteome</keyword>
<dbReference type="PRINTS" id="PR00080">
    <property type="entry name" value="SDRFAMILY"/>
</dbReference>
<dbReference type="SUPFAM" id="SSF51735">
    <property type="entry name" value="NAD(P)-binding Rossmann-fold domains"/>
    <property type="match status" value="1"/>
</dbReference>
<organism evidence="3 4">
    <name type="scientific">Lachnellula hyalina</name>
    <dbReference type="NCBI Taxonomy" id="1316788"/>
    <lineage>
        <taxon>Eukaryota</taxon>
        <taxon>Fungi</taxon>
        <taxon>Dikarya</taxon>
        <taxon>Ascomycota</taxon>
        <taxon>Pezizomycotina</taxon>
        <taxon>Leotiomycetes</taxon>
        <taxon>Helotiales</taxon>
        <taxon>Lachnaceae</taxon>
        <taxon>Lachnellula</taxon>
    </lineage>
</organism>
<dbReference type="RefSeq" id="XP_031004615.1">
    <property type="nucleotide sequence ID" value="XM_031151118.1"/>
</dbReference>
<dbReference type="InterPro" id="IPR051468">
    <property type="entry name" value="Fungal_SecMetab_SDRs"/>
</dbReference>